<feature type="compositionally biased region" description="Acidic residues" evidence="2">
    <location>
        <begin position="218"/>
        <end position="240"/>
    </location>
</feature>
<keyword evidence="5" id="KW-1185">Reference proteome</keyword>
<dbReference type="Pfam" id="PF06991">
    <property type="entry name" value="MFAP1"/>
    <property type="match status" value="1"/>
</dbReference>
<name>F2UD38_SALR5</name>
<dbReference type="OrthoDB" id="1111734at2759"/>
<dbReference type="InterPro" id="IPR009730">
    <property type="entry name" value="MFAP1_C"/>
</dbReference>
<feature type="compositionally biased region" description="Acidic residues" evidence="2">
    <location>
        <begin position="130"/>
        <end position="144"/>
    </location>
</feature>
<feature type="region of interest" description="Disordered" evidence="2">
    <location>
        <begin position="92"/>
        <end position="145"/>
    </location>
</feature>
<dbReference type="RefSeq" id="XP_004992790.1">
    <property type="nucleotide sequence ID" value="XM_004992733.1"/>
</dbReference>
<dbReference type="AlphaFoldDB" id="F2UD38"/>
<dbReference type="KEGG" id="sre:PTSG_05897"/>
<proteinExistence type="predicted"/>
<sequence>MSSKVSATAGAIPIKNEKGEIVMQKVKVQRYKAGMRPSYARDDDDDEYDSDEVFVSDRRTKKKQTTSQPLTMDLDREVKTSDDRRLQRLRQAHVPTDRAARLARLRQREAESDDEGQEGVQHRRPAVAEVVEEESESESEDEDAIAARRARLLARARERAKEVEEETDLLDEEVASSRPAVQRLRMKPTAEVVGSSDDEDEDTERQARRPRAGSGGGGDDDESDEESSEYESYTESESEDDTRPIFKPVFVKKDKRLTKLEEEERFAREEERLEALQIQQEEQRKELRGFIESTVQQEMQEELEASQINFVDDDDETANKEEEFEHWKLRELKRIKRFEVERVHAMTEEEREEYFKANPKLVTNKADKGKMGFMQKYYHKGAFFQDEDSELFKRDVTAPTLEDKFDKTVLPKVMQVKNFGRMGRTKYTHLADQDTTDRSAPWFQDKKLVEKTMAKLGGHKQDFDRPAAKKKKL</sequence>
<dbReference type="Proteomes" id="UP000007799">
    <property type="component" value="Unassembled WGS sequence"/>
</dbReference>
<reference evidence="4" key="1">
    <citation type="submission" date="2009-08" db="EMBL/GenBank/DDBJ databases">
        <title>Annotation of Salpingoeca rosetta.</title>
        <authorList>
            <consortium name="The Broad Institute Genome Sequencing Platform"/>
            <person name="Russ C."/>
            <person name="Cuomo C."/>
            <person name="Burger G."/>
            <person name="Gray M.W."/>
            <person name="Holland P.W.H."/>
            <person name="King N."/>
            <person name="Lang F.B.F."/>
            <person name="Roger A.J."/>
            <person name="Ruiz-Trillo I."/>
            <person name="Young S.K."/>
            <person name="Zeng Q."/>
            <person name="Gargeya S."/>
            <person name="Alvarado L."/>
            <person name="Berlin A."/>
            <person name="Chapman S.B."/>
            <person name="Chen Z."/>
            <person name="Freedman E."/>
            <person name="Gellesch M."/>
            <person name="Goldberg J."/>
            <person name="Griggs A."/>
            <person name="Gujja S."/>
            <person name="Heilman E."/>
            <person name="Heiman D."/>
            <person name="Howarth C."/>
            <person name="Mehta T."/>
            <person name="Neiman D."/>
            <person name="Pearson M."/>
            <person name="Roberts A."/>
            <person name="Saif S."/>
            <person name="Shea T."/>
            <person name="Shenoy N."/>
            <person name="Sisk P."/>
            <person name="Stolte C."/>
            <person name="Sykes S."/>
            <person name="White J."/>
            <person name="Yandava C."/>
            <person name="Haas B."/>
            <person name="Nusbaum C."/>
            <person name="Birren B."/>
        </authorList>
    </citation>
    <scope>NUCLEOTIDE SEQUENCE [LARGE SCALE GENOMIC DNA]</scope>
    <source>
        <strain evidence="4">ATCC 50818</strain>
    </source>
</reference>
<feature type="region of interest" description="Disordered" evidence="2">
    <location>
        <begin position="157"/>
        <end position="247"/>
    </location>
</feature>
<dbReference type="eggNOG" id="KOG1425">
    <property type="taxonomic scope" value="Eukaryota"/>
</dbReference>
<dbReference type="FunCoup" id="F2UD38">
    <property type="interactions" value="951"/>
</dbReference>
<protein>
    <recommendedName>
        <fullName evidence="3">Micro-fibrillar-associated protein 1 C-terminal domain-containing protein</fullName>
    </recommendedName>
</protein>
<evidence type="ECO:0000256" key="1">
    <source>
        <dbReference type="SAM" id="Coils"/>
    </source>
</evidence>
<feature type="coiled-coil region" evidence="1">
    <location>
        <begin position="259"/>
        <end position="286"/>
    </location>
</feature>
<evidence type="ECO:0000259" key="3">
    <source>
        <dbReference type="Pfam" id="PF06991"/>
    </source>
</evidence>
<evidence type="ECO:0000313" key="4">
    <source>
        <dbReference type="EMBL" id="EGD74533.1"/>
    </source>
</evidence>
<feature type="compositionally biased region" description="Acidic residues" evidence="2">
    <location>
        <begin position="163"/>
        <end position="174"/>
    </location>
</feature>
<organism evidence="5">
    <name type="scientific">Salpingoeca rosetta (strain ATCC 50818 / BSB-021)</name>
    <dbReference type="NCBI Taxonomy" id="946362"/>
    <lineage>
        <taxon>Eukaryota</taxon>
        <taxon>Choanoflagellata</taxon>
        <taxon>Craspedida</taxon>
        <taxon>Salpingoecidae</taxon>
        <taxon>Salpingoeca</taxon>
    </lineage>
</organism>
<dbReference type="PANTHER" id="PTHR15327">
    <property type="entry name" value="MICROFIBRIL-ASSOCIATED PROTEIN"/>
    <property type="match status" value="1"/>
</dbReference>
<gene>
    <name evidence="4" type="ORF">PTSG_05897</name>
</gene>
<feature type="compositionally biased region" description="Basic and acidic residues" evidence="2">
    <location>
        <begin position="95"/>
        <end position="110"/>
    </location>
</feature>
<dbReference type="InterPro" id="IPR033194">
    <property type="entry name" value="MFAP1"/>
</dbReference>
<evidence type="ECO:0000256" key="2">
    <source>
        <dbReference type="SAM" id="MobiDB-lite"/>
    </source>
</evidence>
<dbReference type="InParanoid" id="F2UD38"/>
<dbReference type="EMBL" id="GL832969">
    <property type="protein sequence ID" value="EGD74533.1"/>
    <property type="molecule type" value="Genomic_DNA"/>
</dbReference>
<accession>F2UD38</accession>
<evidence type="ECO:0000313" key="5">
    <source>
        <dbReference type="Proteomes" id="UP000007799"/>
    </source>
</evidence>
<keyword evidence="1" id="KW-0175">Coiled coil</keyword>
<feature type="domain" description="Micro-fibrillar-associated protein 1 C-terminal" evidence="3">
    <location>
        <begin position="236"/>
        <end position="435"/>
    </location>
</feature>
<dbReference type="STRING" id="946362.F2UD38"/>
<dbReference type="GeneID" id="16073361"/>
<dbReference type="OMA" id="DEVEHRH"/>